<dbReference type="RefSeq" id="WP_124974655.1">
    <property type="nucleotide sequence ID" value="NZ_BDQK01000001.1"/>
</dbReference>
<accession>A0A401ICY4</accession>
<dbReference type="PANTHER" id="PTHR40278">
    <property type="entry name" value="DNA UTILIZATION PROTEIN HOFN"/>
    <property type="match status" value="1"/>
</dbReference>
<proteinExistence type="predicted"/>
<dbReference type="InterPro" id="IPR007813">
    <property type="entry name" value="PilN"/>
</dbReference>
<dbReference type="AlphaFoldDB" id="A0A401ICY4"/>
<keyword evidence="1" id="KW-0175">Coiled coil</keyword>
<protein>
    <submittedName>
        <fullName evidence="3">Pilus biosynthesis protein</fullName>
    </submittedName>
</protein>
<keyword evidence="2" id="KW-0472">Membrane</keyword>
<keyword evidence="4" id="KW-1185">Reference proteome</keyword>
<dbReference type="EMBL" id="BDQK01000001">
    <property type="protein sequence ID" value="GBF79106.1"/>
    <property type="molecule type" value="Genomic_DNA"/>
</dbReference>
<evidence type="ECO:0000313" key="3">
    <source>
        <dbReference type="EMBL" id="GBF79106.1"/>
    </source>
</evidence>
<keyword evidence="2" id="KW-1133">Transmembrane helix</keyword>
<evidence type="ECO:0000256" key="2">
    <source>
        <dbReference type="SAM" id="Phobius"/>
    </source>
</evidence>
<reference evidence="4" key="1">
    <citation type="submission" date="2017-05" db="EMBL/GenBank/DDBJ databases">
        <title>Physiological properties and genetic analysis related to exopolysaccharide production of fresh-water unicellular cyanobacterium Aphanothece sacrum, Suizenji Nori, that has been cultured as a food source in Japan.</title>
        <authorList>
            <person name="Kanesaki Y."/>
            <person name="Yoshikawa S."/>
            <person name="Ohki K."/>
        </authorList>
    </citation>
    <scope>NUCLEOTIDE SEQUENCE [LARGE SCALE GENOMIC DNA]</scope>
    <source>
        <strain evidence="4">FPU1</strain>
    </source>
</reference>
<organism evidence="3 4">
    <name type="scientific">Aphanothece sacrum FPU1</name>
    <dbReference type="NCBI Taxonomy" id="1920663"/>
    <lineage>
        <taxon>Bacteria</taxon>
        <taxon>Bacillati</taxon>
        <taxon>Cyanobacteriota</taxon>
        <taxon>Cyanophyceae</taxon>
        <taxon>Oscillatoriophycideae</taxon>
        <taxon>Chroococcales</taxon>
        <taxon>Aphanothecaceae</taxon>
        <taxon>Aphanothece</taxon>
    </lineage>
</organism>
<comment type="caution">
    <text evidence="3">The sequence shown here is derived from an EMBL/GenBank/DDBJ whole genome shotgun (WGS) entry which is preliminary data.</text>
</comment>
<keyword evidence="2" id="KW-0812">Transmembrane</keyword>
<feature type="coiled-coil region" evidence="1">
    <location>
        <begin position="54"/>
        <end position="98"/>
    </location>
</feature>
<dbReference type="InterPro" id="IPR052534">
    <property type="entry name" value="Extracell_DNA_Util/SecSys_Comp"/>
</dbReference>
<evidence type="ECO:0000256" key="1">
    <source>
        <dbReference type="SAM" id="Coils"/>
    </source>
</evidence>
<sequence>MYSLDINFLKDRHLDTSKTPKVSKAAGSSLKQQLPILIGGAVMIILPALTASSLLVLNQLSNQTQENIKTLENELAQLNAQNKSIEEIEAKVKQNNEEIQGLVGVFDQIKPWSAIFQEINQQIPPQVQVGSIAQDGLILTIAGYALNYDDVNDFLLKLQSSPLFIADQTKIVDAVLADFPIEVTGKPENVEIETPKAVKYTIVTQITDKPSKELQDKFNENGAKGLINRLNTLEQKGAIKP</sequence>
<dbReference type="Pfam" id="PF05137">
    <property type="entry name" value="PilN"/>
    <property type="match status" value="1"/>
</dbReference>
<dbReference type="Proteomes" id="UP000287247">
    <property type="component" value="Unassembled WGS sequence"/>
</dbReference>
<feature type="transmembrane region" description="Helical" evidence="2">
    <location>
        <begin position="34"/>
        <end position="57"/>
    </location>
</feature>
<name>A0A401ICY4_APHSA</name>
<evidence type="ECO:0000313" key="4">
    <source>
        <dbReference type="Proteomes" id="UP000287247"/>
    </source>
</evidence>
<dbReference type="OrthoDB" id="422602at2"/>
<dbReference type="PANTHER" id="PTHR40278:SF1">
    <property type="entry name" value="DNA UTILIZATION PROTEIN HOFN"/>
    <property type="match status" value="1"/>
</dbReference>
<gene>
    <name evidence="3" type="ORF">AsFPU1_0498</name>
</gene>